<reference evidence="2" key="2">
    <citation type="journal article" date="2015" name="Data Brief">
        <title>Shoot transcriptome of the giant reed, Arundo donax.</title>
        <authorList>
            <person name="Barrero R.A."/>
            <person name="Guerrero F.D."/>
            <person name="Moolhuijzen P."/>
            <person name="Goolsby J.A."/>
            <person name="Tidwell J."/>
            <person name="Bellgard S.E."/>
            <person name="Bellgard M.I."/>
        </authorList>
    </citation>
    <scope>NUCLEOTIDE SEQUENCE</scope>
    <source>
        <tissue evidence="2">Shoot tissue taken approximately 20 cm above the soil surface</tissue>
    </source>
</reference>
<feature type="compositionally biased region" description="Basic residues" evidence="1">
    <location>
        <begin position="29"/>
        <end position="39"/>
    </location>
</feature>
<feature type="compositionally biased region" description="Basic residues" evidence="1">
    <location>
        <begin position="57"/>
        <end position="86"/>
    </location>
</feature>
<dbReference type="AlphaFoldDB" id="A0A0A9D605"/>
<name>A0A0A9D605_ARUDO</name>
<feature type="compositionally biased region" description="Basic and acidic residues" evidence="1">
    <location>
        <begin position="40"/>
        <end position="56"/>
    </location>
</feature>
<dbReference type="EMBL" id="GBRH01218733">
    <property type="protein sequence ID" value="JAD79162.1"/>
    <property type="molecule type" value="Transcribed_RNA"/>
</dbReference>
<organism evidence="2">
    <name type="scientific">Arundo donax</name>
    <name type="common">Giant reed</name>
    <name type="synonym">Donax arundinaceus</name>
    <dbReference type="NCBI Taxonomy" id="35708"/>
    <lineage>
        <taxon>Eukaryota</taxon>
        <taxon>Viridiplantae</taxon>
        <taxon>Streptophyta</taxon>
        <taxon>Embryophyta</taxon>
        <taxon>Tracheophyta</taxon>
        <taxon>Spermatophyta</taxon>
        <taxon>Magnoliopsida</taxon>
        <taxon>Liliopsida</taxon>
        <taxon>Poales</taxon>
        <taxon>Poaceae</taxon>
        <taxon>PACMAD clade</taxon>
        <taxon>Arundinoideae</taxon>
        <taxon>Arundineae</taxon>
        <taxon>Arundo</taxon>
    </lineage>
</organism>
<reference evidence="2" key="1">
    <citation type="submission" date="2014-09" db="EMBL/GenBank/DDBJ databases">
        <authorList>
            <person name="Magalhaes I.L.F."/>
            <person name="Oliveira U."/>
            <person name="Santos F.R."/>
            <person name="Vidigal T.H.D.A."/>
            <person name="Brescovit A.D."/>
            <person name="Santos A.J."/>
        </authorList>
    </citation>
    <scope>NUCLEOTIDE SEQUENCE</scope>
    <source>
        <tissue evidence="2">Shoot tissue taken approximately 20 cm above the soil surface</tissue>
    </source>
</reference>
<evidence type="ECO:0000313" key="2">
    <source>
        <dbReference type="EMBL" id="JAD79162.1"/>
    </source>
</evidence>
<protein>
    <submittedName>
        <fullName evidence="2">Uncharacterized protein</fullName>
    </submittedName>
</protein>
<accession>A0A0A9D605</accession>
<sequence length="100" mass="11147">MLRPSVLGLRHGGHAPPALRRGPVAGGRGGRRRGPRRARRLVEEGLPLERHREAPHRGRGRGRRRRCRRGGGGRRAVLWRRGRRAGALRGQGAARRRGGR</sequence>
<evidence type="ECO:0000256" key="1">
    <source>
        <dbReference type="SAM" id="MobiDB-lite"/>
    </source>
</evidence>
<feature type="region of interest" description="Disordered" evidence="1">
    <location>
        <begin position="1"/>
        <end position="100"/>
    </location>
</feature>
<proteinExistence type="predicted"/>